<evidence type="ECO:0000313" key="2">
    <source>
        <dbReference type="EMBL" id="GAA1934328.1"/>
    </source>
</evidence>
<name>A0ABN2PW91_9ACTN</name>
<gene>
    <name evidence="2" type="ORF">GCM10009716_46730</name>
</gene>
<organism evidence="2 3">
    <name type="scientific">Streptomyces sodiiphilus</name>
    <dbReference type="NCBI Taxonomy" id="226217"/>
    <lineage>
        <taxon>Bacteria</taxon>
        <taxon>Bacillati</taxon>
        <taxon>Actinomycetota</taxon>
        <taxon>Actinomycetes</taxon>
        <taxon>Kitasatosporales</taxon>
        <taxon>Streptomycetaceae</taxon>
        <taxon>Streptomyces</taxon>
    </lineage>
</organism>
<sequence length="216" mass="23584">MAQVRADIRDMQRPVNYQATLVGKIAASAAERMADEYGCVRESALSIDSLELPPPTPSAPRGEGELTPGQASDSCVSVKSVGVALDTLGVEVVYEHPVGLSLLETCLLVTESDSPIWLSAWYGPYATEMVLGRGPTWKVPREPRGTNEEKHPALRAWGSAECEGVFQTGRYALRTGVENDRDVTYSEQEREAQREILKAFAQESAERYGCAEPLLP</sequence>
<evidence type="ECO:0000313" key="3">
    <source>
        <dbReference type="Proteomes" id="UP001501303"/>
    </source>
</evidence>
<dbReference type="EMBL" id="BAAAMJ010000079">
    <property type="protein sequence ID" value="GAA1934328.1"/>
    <property type="molecule type" value="Genomic_DNA"/>
</dbReference>
<protein>
    <submittedName>
        <fullName evidence="2">Uncharacterized protein</fullName>
    </submittedName>
</protein>
<dbReference type="Proteomes" id="UP001501303">
    <property type="component" value="Unassembled WGS sequence"/>
</dbReference>
<feature type="region of interest" description="Disordered" evidence="1">
    <location>
        <begin position="49"/>
        <end position="71"/>
    </location>
</feature>
<evidence type="ECO:0000256" key="1">
    <source>
        <dbReference type="SAM" id="MobiDB-lite"/>
    </source>
</evidence>
<proteinExistence type="predicted"/>
<comment type="caution">
    <text evidence="2">The sequence shown here is derived from an EMBL/GenBank/DDBJ whole genome shotgun (WGS) entry which is preliminary data.</text>
</comment>
<accession>A0ABN2PW91</accession>
<reference evidence="2 3" key="1">
    <citation type="journal article" date="2019" name="Int. J. Syst. Evol. Microbiol.">
        <title>The Global Catalogue of Microorganisms (GCM) 10K type strain sequencing project: providing services to taxonomists for standard genome sequencing and annotation.</title>
        <authorList>
            <consortium name="The Broad Institute Genomics Platform"/>
            <consortium name="The Broad Institute Genome Sequencing Center for Infectious Disease"/>
            <person name="Wu L."/>
            <person name="Ma J."/>
        </authorList>
    </citation>
    <scope>NUCLEOTIDE SEQUENCE [LARGE SCALE GENOMIC DNA]</scope>
    <source>
        <strain evidence="2 3">JCM 13581</strain>
    </source>
</reference>
<keyword evidence="3" id="KW-1185">Reference proteome</keyword>